<dbReference type="Pfam" id="PF04082">
    <property type="entry name" value="Fungal_trans"/>
    <property type="match status" value="1"/>
</dbReference>
<dbReference type="SUPFAM" id="SSF57701">
    <property type="entry name" value="Zn2/Cys6 DNA-binding domain"/>
    <property type="match status" value="1"/>
</dbReference>
<dbReference type="PANTHER" id="PTHR31001">
    <property type="entry name" value="UNCHARACTERIZED TRANSCRIPTIONAL REGULATORY PROTEIN"/>
    <property type="match status" value="1"/>
</dbReference>
<proteinExistence type="predicted"/>
<feature type="domain" description="Zn(2)-C6 fungal-type" evidence="5">
    <location>
        <begin position="17"/>
        <end position="46"/>
    </location>
</feature>
<evidence type="ECO:0000256" key="1">
    <source>
        <dbReference type="ARBA" id="ARBA00004123"/>
    </source>
</evidence>
<dbReference type="GO" id="GO:0008270">
    <property type="term" value="F:zinc ion binding"/>
    <property type="evidence" value="ECO:0007669"/>
    <property type="project" value="InterPro"/>
</dbReference>
<evidence type="ECO:0000256" key="4">
    <source>
        <dbReference type="SAM" id="MobiDB-lite"/>
    </source>
</evidence>
<comment type="subcellular location">
    <subcellularLocation>
        <location evidence="1">Nucleus</location>
    </subcellularLocation>
</comment>
<dbReference type="PROSITE" id="PS50048">
    <property type="entry name" value="ZN2_CY6_FUNGAL_2"/>
    <property type="match status" value="1"/>
</dbReference>
<dbReference type="OrthoDB" id="435881at2759"/>
<dbReference type="CDD" id="cd00067">
    <property type="entry name" value="GAL4"/>
    <property type="match status" value="1"/>
</dbReference>
<dbReference type="PROSITE" id="PS00463">
    <property type="entry name" value="ZN2_CY6_FUNGAL_1"/>
    <property type="match status" value="1"/>
</dbReference>
<keyword evidence="7" id="KW-1185">Reference proteome</keyword>
<feature type="compositionally biased region" description="Basic and acidic residues" evidence="4">
    <location>
        <begin position="629"/>
        <end position="639"/>
    </location>
</feature>
<accession>A0A9P8UFC9</accession>
<feature type="region of interest" description="Disordered" evidence="4">
    <location>
        <begin position="628"/>
        <end position="695"/>
    </location>
</feature>
<dbReference type="GO" id="GO:0003677">
    <property type="term" value="F:DNA binding"/>
    <property type="evidence" value="ECO:0007669"/>
    <property type="project" value="InterPro"/>
</dbReference>
<dbReference type="CDD" id="cd12148">
    <property type="entry name" value="fungal_TF_MHR"/>
    <property type="match status" value="1"/>
</dbReference>
<name>A0A9P8UFC9_9PEZI</name>
<evidence type="ECO:0000256" key="2">
    <source>
        <dbReference type="ARBA" id="ARBA00022723"/>
    </source>
</evidence>
<feature type="compositionally biased region" description="Polar residues" evidence="4">
    <location>
        <begin position="678"/>
        <end position="695"/>
    </location>
</feature>
<dbReference type="SMART" id="SM00906">
    <property type="entry name" value="Fungal_trans"/>
    <property type="match status" value="1"/>
</dbReference>
<dbReference type="InterPro" id="IPR001138">
    <property type="entry name" value="Zn2Cys6_DnaBD"/>
</dbReference>
<organism evidence="6 7">
    <name type="scientific">Truncatella angustata</name>
    <dbReference type="NCBI Taxonomy" id="152316"/>
    <lineage>
        <taxon>Eukaryota</taxon>
        <taxon>Fungi</taxon>
        <taxon>Dikarya</taxon>
        <taxon>Ascomycota</taxon>
        <taxon>Pezizomycotina</taxon>
        <taxon>Sordariomycetes</taxon>
        <taxon>Xylariomycetidae</taxon>
        <taxon>Amphisphaeriales</taxon>
        <taxon>Sporocadaceae</taxon>
        <taxon>Truncatella</taxon>
    </lineage>
</organism>
<dbReference type="Pfam" id="PF00172">
    <property type="entry name" value="Zn_clus"/>
    <property type="match status" value="1"/>
</dbReference>
<reference evidence="6" key="1">
    <citation type="journal article" date="2021" name="Nat. Commun.">
        <title>Genetic determinants of endophytism in the Arabidopsis root mycobiome.</title>
        <authorList>
            <person name="Mesny F."/>
            <person name="Miyauchi S."/>
            <person name="Thiergart T."/>
            <person name="Pickel B."/>
            <person name="Atanasova L."/>
            <person name="Karlsson M."/>
            <person name="Huettel B."/>
            <person name="Barry K.W."/>
            <person name="Haridas S."/>
            <person name="Chen C."/>
            <person name="Bauer D."/>
            <person name="Andreopoulos W."/>
            <person name="Pangilinan J."/>
            <person name="LaButti K."/>
            <person name="Riley R."/>
            <person name="Lipzen A."/>
            <person name="Clum A."/>
            <person name="Drula E."/>
            <person name="Henrissat B."/>
            <person name="Kohler A."/>
            <person name="Grigoriev I.V."/>
            <person name="Martin F.M."/>
            <person name="Hacquard S."/>
        </authorList>
    </citation>
    <scope>NUCLEOTIDE SEQUENCE</scope>
    <source>
        <strain evidence="6">MPI-SDFR-AT-0073</strain>
    </source>
</reference>
<dbReference type="RefSeq" id="XP_045955305.1">
    <property type="nucleotide sequence ID" value="XM_046103528.1"/>
</dbReference>
<comment type="caution">
    <text evidence="6">The sequence shown here is derived from an EMBL/GenBank/DDBJ whole genome shotgun (WGS) entry which is preliminary data.</text>
</comment>
<dbReference type="GO" id="GO:0000981">
    <property type="term" value="F:DNA-binding transcription factor activity, RNA polymerase II-specific"/>
    <property type="evidence" value="ECO:0007669"/>
    <property type="project" value="InterPro"/>
</dbReference>
<evidence type="ECO:0000313" key="6">
    <source>
        <dbReference type="EMBL" id="KAH6648798.1"/>
    </source>
</evidence>
<gene>
    <name evidence="6" type="ORF">BKA67DRAFT_575841</name>
</gene>
<evidence type="ECO:0000256" key="3">
    <source>
        <dbReference type="ARBA" id="ARBA00023242"/>
    </source>
</evidence>
<dbReference type="PANTHER" id="PTHR31001:SF85">
    <property type="entry name" value="ZN(II)2CYS6 TRANSCRIPTION FACTOR (EUROFUNG)"/>
    <property type="match status" value="1"/>
</dbReference>
<dbReference type="InterPro" id="IPR050613">
    <property type="entry name" value="Sec_Metabolite_Reg"/>
</dbReference>
<dbReference type="GO" id="GO:0006351">
    <property type="term" value="P:DNA-templated transcription"/>
    <property type="evidence" value="ECO:0007669"/>
    <property type="project" value="InterPro"/>
</dbReference>
<keyword evidence="3" id="KW-0539">Nucleus</keyword>
<dbReference type="Gene3D" id="4.10.240.10">
    <property type="entry name" value="Zn(2)-C6 fungal-type DNA-binding domain"/>
    <property type="match status" value="1"/>
</dbReference>
<keyword evidence="2" id="KW-0479">Metal-binding</keyword>
<dbReference type="EMBL" id="JAGPXC010000007">
    <property type="protein sequence ID" value="KAH6648798.1"/>
    <property type="molecule type" value="Genomic_DNA"/>
</dbReference>
<dbReference type="AlphaFoldDB" id="A0A9P8UFC9"/>
<evidence type="ECO:0000259" key="5">
    <source>
        <dbReference type="PROSITE" id="PS50048"/>
    </source>
</evidence>
<dbReference type="InterPro" id="IPR007219">
    <property type="entry name" value="XnlR_reg_dom"/>
</dbReference>
<evidence type="ECO:0000313" key="7">
    <source>
        <dbReference type="Proteomes" id="UP000758603"/>
    </source>
</evidence>
<dbReference type="GeneID" id="70132420"/>
<dbReference type="SMART" id="SM00066">
    <property type="entry name" value="GAL4"/>
    <property type="match status" value="1"/>
</dbReference>
<dbReference type="GO" id="GO:0005634">
    <property type="term" value="C:nucleus"/>
    <property type="evidence" value="ECO:0007669"/>
    <property type="project" value="UniProtKB-SubCell"/>
</dbReference>
<dbReference type="InterPro" id="IPR036864">
    <property type="entry name" value="Zn2-C6_fun-type_DNA-bd_sf"/>
</dbReference>
<sequence length="772" mass="88298">MATVTTAPSIPNRPTYSCIRCADRKVKCDRNIPCGACVRHNVDCIYKSSKPPRNRHKRVKDQALTDRLKVYEALLREKGIDPCKLPDTPDTIQLQRSIHVNVTGLDETRLATCSSEEAELNRNVHDGRVNQDHGQAKIIDNILWERMVEELPDRQHAWENFSNDVSDAEESENDFGFVLGGRLKESHRSRHPLPQGILQLWQIFIENVDPLTKVLHVLTLQPTIEKAASNTEVIPRSFEALLFAIYSAAIMSLNDDECNQRLHERRKILLSRYVTATKRALSRANFMGSTNLVVLQALVLHLISTREIYEPRAFWSLMGVAVRVAQGMGLDRDGTTLGLPPFETEIRRRIWWLLQTHDFRAAELCGIAKFQSLQFSAEKAKWPTNINDDQLHPGMPSLVSDTNTITDALFVCLKCEFVDFIGRRIDNFSRQGKPSSQWELHAPESDTAEMDTSFGEIEQLLETKYLRYCDPSQPLHLMAMLMVRCSINTMRFLSRHPRKWSSLEQTPQSERQWVWEICVRILEQHNMLQCNPQLKRFAWYGAYFQQWHAIIHVLESLRTSPLMVDAEKAWRLIGSMYDNAAEMTFDMRKPIHAAVGNLCLKAYAARETAMRNSNIGPPALPPFIVQLRQQREKAQDRRQARSTKSSQLPNLVDDGQARVSRTRPATDIDDVFVDETSKSATTPRNTASETLGFDQTNGTSVLSETELFWFNQGFDDSHFDHTNDAVGMDFDFMLDQDHDAKGSTTHGISWDQWDSWLADSNLIRSLSPDGRF</sequence>
<protein>
    <submittedName>
        <fullName evidence="6">Fungal-specific transcription factor domain-containing protein</fullName>
    </submittedName>
</protein>
<dbReference type="Proteomes" id="UP000758603">
    <property type="component" value="Unassembled WGS sequence"/>
</dbReference>